<evidence type="ECO:0000259" key="7">
    <source>
        <dbReference type="PROSITE" id="PS50052"/>
    </source>
</evidence>
<gene>
    <name evidence="6 8" type="primary">phnN</name>
    <name evidence="8" type="ORF">RAH46_10145</name>
</gene>
<protein>
    <recommendedName>
        <fullName evidence="6">Ribose 1,5-bisphosphate phosphokinase PhnN</fullName>
        <ecNumber evidence="6">2.7.4.23</ecNumber>
    </recommendedName>
    <alternativeName>
        <fullName evidence="6">Ribose 1,5-bisphosphokinase</fullName>
    </alternativeName>
</protein>
<dbReference type="Pfam" id="PF00625">
    <property type="entry name" value="Guanylate_kin"/>
    <property type="match status" value="1"/>
</dbReference>
<keyword evidence="3 6" id="KW-0808">Transferase</keyword>
<dbReference type="EMBL" id="CP132921">
    <property type="protein sequence ID" value="WMW07674.1"/>
    <property type="molecule type" value="Genomic_DNA"/>
</dbReference>
<evidence type="ECO:0000256" key="6">
    <source>
        <dbReference type="HAMAP-Rule" id="MF_00836"/>
    </source>
</evidence>
<comment type="similarity">
    <text evidence="6">Belongs to the ribose 1,5-bisphosphokinase family.</text>
</comment>
<comment type="function">
    <text evidence="6">Catalyzes the phosphorylation of ribose 1,5-bisphosphate to 5-phospho-D-ribosyl alpha-1-diphosphate (PRPP).</text>
</comment>
<dbReference type="GeneID" id="32806903"/>
<evidence type="ECO:0000256" key="4">
    <source>
        <dbReference type="ARBA" id="ARBA00022741"/>
    </source>
</evidence>
<accession>A0ABY9QW89</accession>
<dbReference type="NCBIfam" id="TIGR02322">
    <property type="entry name" value="phosphon_PhnN"/>
    <property type="match status" value="1"/>
</dbReference>
<comment type="catalytic activity">
    <reaction evidence="1 6">
        <text>alpha-D-ribose 1,5-bisphosphate + ATP = 5-phospho-alpha-D-ribose 1-diphosphate + ADP</text>
        <dbReference type="Rhea" id="RHEA:20109"/>
        <dbReference type="ChEBI" id="CHEBI:30616"/>
        <dbReference type="ChEBI" id="CHEBI:58017"/>
        <dbReference type="ChEBI" id="CHEBI:68688"/>
        <dbReference type="ChEBI" id="CHEBI:456216"/>
        <dbReference type="EC" id="2.7.4.23"/>
    </reaction>
</comment>
<evidence type="ECO:0000313" key="8">
    <source>
        <dbReference type="EMBL" id="WMW07674.1"/>
    </source>
</evidence>
<dbReference type="Proteomes" id="UP001183127">
    <property type="component" value="Chromosome"/>
</dbReference>
<evidence type="ECO:0000256" key="5">
    <source>
        <dbReference type="ARBA" id="ARBA00022840"/>
    </source>
</evidence>
<reference evidence="8 9" key="1">
    <citation type="submission" date="2023-08" db="EMBL/GenBank/DDBJ databases">
        <title>Complete Genome Sequence of Pseudomonas entomophila TVIN A01.</title>
        <authorList>
            <person name="Shelke T."/>
            <person name="Mahar N.S."/>
            <person name="Gupta I."/>
            <person name="Gupta V."/>
        </authorList>
    </citation>
    <scope>NUCLEOTIDE SEQUENCE [LARGE SCALE GENOMIC DNA]</scope>
    <source>
        <strain evidence="8 9">TVIN-A01</strain>
    </source>
</reference>
<evidence type="ECO:0000313" key="9">
    <source>
        <dbReference type="Proteomes" id="UP001183127"/>
    </source>
</evidence>
<feature type="binding site" evidence="6">
    <location>
        <begin position="20"/>
        <end position="27"/>
    </location>
    <ligand>
        <name>ATP</name>
        <dbReference type="ChEBI" id="CHEBI:30616"/>
    </ligand>
</feature>
<keyword evidence="5 6" id="KW-0067">ATP-binding</keyword>
<evidence type="ECO:0000256" key="3">
    <source>
        <dbReference type="ARBA" id="ARBA00022679"/>
    </source>
</evidence>
<comment type="pathway">
    <text evidence="2 6">Metabolic intermediate biosynthesis; 5-phospho-alpha-D-ribose 1-diphosphate biosynthesis; 5-phospho-alpha-D-ribose 1-diphosphate from D-ribose 5-phosphate (route II): step 3/3.</text>
</comment>
<dbReference type="NCBIfam" id="NF007485">
    <property type="entry name" value="PRK10078.1"/>
    <property type="match status" value="1"/>
</dbReference>
<evidence type="ECO:0000256" key="1">
    <source>
        <dbReference type="ARBA" id="ARBA00000373"/>
    </source>
</evidence>
<dbReference type="SMART" id="SM00072">
    <property type="entry name" value="GuKc"/>
    <property type="match status" value="1"/>
</dbReference>
<sequence>MQYDASGTPSSRGRLIFLIGPSGSGKDSLIDAAREQLLTQGVEIARRVITRSAEAKGEAAVGVSAERFETMRQSGEFALSWQANGLSYGIPIQVDDWLDQGLSVLVNGSRGYLARARERYPDLLAVGLAVSPQVLRERLLARGRESHEEVEQRLARSAGMQAYDASVHVLDNSTSLSNAVEALLRLLGEHGALGPSPENNPTCKLPD</sequence>
<evidence type="ECO:0000256" key="2">
    <source>
        <dbReference type="ARBA" id="ARBA00005069"/>
    </source>
</evidence>
<dbReference type="RefSeq" id="WP_011534956.1">
    <property type="nucleotide sequence ID" value="NZ_CP132921.1"/>
</dbReference>
<name>A0ABY9QW89_9PSED</name>
<dbReference type="Gene3D" id="3.40.50.300">
    <property type="entry name" value="P-loop containing nucleotide triphosphate hydrolases"/>
    <property type="match status" value="1"/>
</dbReference>
<dbReference type="InterPro" id="IPR008145">
    <property type="entry name" value="GK/Ca_channel_bsu"/>
</dbReference>
<proteinExistence type="inferred from homology"/>
<dbReference type="InterPro" id="IPR008144">
    <property type="entry name" value="Guanylate_kin-like_dom"/>
</dbReference>
<dbReference type="InterPro" id="IPR012699">
    <property type="entry name" value="PhnN"/>
</dbReference>
<keyword evidence="9" id="KW-1185">Reference proteome</keyword>
<dbReference type="SUPFAM" id="SSF52540">
    <property type="entry name" value="P-loop containing nucleoside triphosphate hydrolases"/>
    <property type="match status" value="1"/>
</dbReference>
<keyword evidence="4 6" id="KW-0547">Nucleotide-binding</keyword>
<dbReference type="HAMAP" id="MF_00836">
    <property type="entry name" value="PhnN"/>
    <property type="match status" value="1"/>
</dbReference>
<dbReference type="InterPro" id="IPR027417">
    <property type="entry name" value="P-loop_NTPase"/>
</dbReference>
<dbReference type="EC" id="2.7.4.23" evidence="6"/>
<dbReference type="PROSITE" id="PS50052">
    <property type="entry name" value="GUANYLATE_KINASE_2"/>
    <property type="match status" value="1"/>
</dbReference>
<feature type="domain" description="Guanylate kinase-like" evidence="7">
    <location>
        <begin position="13"/>
        <end position="188"/>
    </location>
</feature>
<dbReference type="PANTHER" id="PTHR23117:SF8">
    <property type="entry name" value="RIBOSE 1,5-BISPHOSPHATE PHOSPHOKINASE PHNN"/>
    <property type="match status" value="1"/>
</dbReference>
<organism evidence="8 9">
    <name type="scientific">Pseudomonas entomophila</name>
    <dbReference type="NCBI Taxonomy" id="312306"/>
    <lineage>
        <taxon>Bacteria</taxon>
        <taxon>Pseudomonadati</taxon>
        <taxon>Pseudomonadota</taxon>
        <taxon>Gammaproteobacteria</taxon>
        <taxon>Pseudomonadales</taxon>
        <taxon>Pseudomonadaceae</taxon>
        <taxon>Pseudomonas</taxon>
    </lineage>
</organism>
<dbReference type="PANTHER" id="PTHR23117">
    <property type="entry name" value="GUANYLATE KINASE-RELATED"/>
    <property type="match status" value="1"/>
</dbReference>